<accession>I5C3P7</accession>
<organism evidence="1 2">
    <name type="scientific">Nitritalea halalkaliphila LW7</name>
    <dbReference type="NCBI Taxonomy" id="1189621"/>
    <lineage>
        <taxon>Bacteria</taxon>
        <taxon>Pseudomonadati</taxon>
        <taxon>Bacteroidota</taxon>
        <taxon>Cytophagia</taxon>
        <taxon>Cytophagales</taxon>
        <taxon>Cyclobacteriaceae</taxon>
        <taxon>Nitritalea</taxon>
    </lineage>
</organism>
<gene>
    <name evidence="1" type="ORF">A3SI_10594</name>
</gene>
<dbReference type="Gene3D" id="3.30.420.260">
    <property type="match status" value="1"/>
</dbReference>
<evidence type="ECO:0000313" key="1">
    <source>
        <dbReference type="EMBL" id="EIM76449.1"/>
    </source>
</evidence>
<dbReference type="Pfam" id="PF12864">
    <property type="entry name" value="DUF3822"/>
    <property type="match status" value="1"/>
</dbReference>
<dbReference type="AlphaFoldDB" id="I5C3P7"/>
<dbReference type="Proteomes" id="UP000005551">
    <property type="component" value="Unassembled WGS sequence"/>
</dbReference>
<name>I5C3P7_9BACT</name>
<dbReference type="OrthoDB" id="838738at2"/>
<sequence>MHLVLFPQEALVLYFTAQGLVCGIEKYAFTEQAAFIRDFSASFPDHDKLRLRIFYHGADFTLVPAHLAGEEGNKTFLEATCGPQENHVLRSDRVSSWSLQLLYSLPQELLAALPKHWDVEFWHGAFTGLQYTGEEKRKMLKEELVLISYPGFMYIAALGNQRLLSFNRYEINSWTEITQYALGVAEHLNFDRFMCRCSFIGNRQALSIDQNWGAQYFKNFIIDPIKPSLRLHPDLQLDMLMLPLEGLSNTKPKKP</sequence>
<protein>
    <submittedName>
        <fullName evidence="1">Uncharacterized protein</fullName>
    </submittedName>
</protein>
<dbReference type="InterPro" id="IPR024213">
    <property type="entry name" value="DUF3822"/>
</dbReference>
<reference evidence="1 2" key="1">
    <citation type="submission" date="2012-05" db="EMBL/GenBank/DDBJ databases">
        <title>Genome sequence of Nitritalea halalkaliphila LW7.</title>
        <authorList>
            <person name="Jangir P.K."/>
            <person name="Singh A."/>
            <person name="Shivaji S."/>
            <person name="Sharma R."/>
        </authorList>
    </citation>
    <scope>NUCLEOTIDE SEQUENCE [LARGE SCALE GENOMIC DNA]</scope>
    <source>
        <strain evidence="1 2">LW7</strain>
    </source>
</reference>
<dbReference type="RefSeq" id="WP_009055113.1">
    <property type="nucleotide sequence ID" value="NZ_AJYA01000021.1"/>
</dbReference>
<dbReference type="Gene3D" id="3.30.420.250">
    <property type="match status" value="1"/>
</dbReference>
<evidence type="ECO:0000313" key="2">
    <source>
        <dbReference type="Proteomes" id="UP000005551"/>
    </source>
</evidence>
<dbReference type="EMBL" id="AJYA01000021">
    <property type="protein sequence ID" value="EIM76449.1"/>
    <property type="molecule type" value="Genomic_DNA"/>
</dbReference>
<proteinExistence type="predicted"/>
<comment type="caution">
    <text evidence="1">The sequence shown here is derived from an EMBL/GenBank/DDBJ whole genome shotgun (WGS) entry which is preliminary data.</text>
</comment>
<dbReference type="CDD" id="cd24013">
    <property type="entry name" value="ASKHA_ATPase_BT3980-like"/>
    <property type="match status" value="1"/>
</dbReference>
<keyword evidence="2" id="KW-1185">Reference proteome</keyword>